<comment type="caution">
    <text evidence="1">The sequence shown here is derived from an EMBL/GenBank/DDBJ whole genome shotgun (WGS) entry which is preliminary data.</text>
</comment>
<dbReference type="EMBL" id="VSSQ01007898">
    <property type="protein sequence ID" value="MPM37302.1"/>
    <property type="molecule type" value="Genomic_DNA"/>
</dbReference>
<dbReference type="AlphaFoldDB" id="A0A644Z907"/>
<reference evidence="1" key="1">
    <citation type="submission" date="2019-08" db="EMBL/GenBank/DDBJ databases">
        <authorList>
            <person name="Kucharzyk K."/>
            <person name="Murdoch R.W."/>
            <person name="Higgins S."/>
            <person name="Loffler F."/>
        </authorList>
    </citation>
    <scope>NUCLEOTIDE SEQUENCE</scope>
</reference>
<proteinExistence type="predicted"/>
<accession>A0A644Z907</accession>
<sequence length="73" mass="8011">MIVPKTTGQAVIVTITLAAKSGDIHEALSQMVDMPIDIVYQVVARGEWYITKNRLVMRSQEIVKAGLKRASIG</sequence>
<name>A0A644Z907_9ZZZZ</name>
<protein>
    <submittedName>
        <fullName evidence="1">Uncharacterized protein</fullName>
    </submittedName>
</protein>
<organism evidence="1">
    <name type="scientific">bioreactor metagenome</name>
    <dbReference type="NCBI Taxonomy" id="1076179"/>
    <lineage>
        <taxon>unclassified sequences</taxon>
        <taxon>metagenomes</taxon>
        <taxon>ecological metagenomes</taxon>
    </lineage>
</organism>
<gene>
    <name evidence="1" type="ORF">SDC9_83911</name>
</gene>
<evidence type="ECO:0000313" key="1">
    <source>
        <dbReference type="EMBL" id="MPM37302.1"/>
    </source>
</evidence>